<feature type="compositionally biased region" description="Polar residues" evidence="2">
    <location>
        <begin position="763"/>
        <end position="773"/>
    </location>
</feature>
<dbReference type="RefSeq" id="XP_038063703.1">
    <property type="nucleotide sequence ID" value="XM_038207775.1"/>
</dbReference>
<feature type="compositionally biased region" description="Polar residues" evidence="2">
    <location>
        <begin position="784"/>
        <end position="794"/>
    </location>
</feature>
<feature type="compositionally biased region" description="Low complexity" evidence="2">
    <location>
        <begin position="1362"/>
        <end position="1376"/>
    </location>
</feature>
<dbReference type="InterPro" id="IPR016024">
    <property type="entry name" value="ARM-type_fold"/>
</dbReference>
<feature type="region of interest" description="Disordered" evidence="2">
    <location>
        <begin position="578"/>
        <end position="606"/>
    </location>
</feature>
<dbReference type="OMA" id="MIERRRC"/>
<dbReference type="GO" id="GO:0008285">
    <property type="term" value="P:negative regulation of cell population proliferation"/>
    <property type="evidence" value="ECO:0007669"/>
    <property type="project" value="TreeGrafter"/>
</dbReference>
<feature type="compositionally biased region" description="Basic and acidic residues" evidence="2">
    <location>
        <begin position="1171"/>
        <end position="1180"/>
    </location>
</feature>
<dbReference type="GO" id="GO:0032007">
    <property type="term" value="P:negative regulation of TOR signaling"/>
    <property type="evidence" value="ECO:0007669"/>
    <property type="project" value="TreeGrafter"/>
</dbReference>
<name>A0A914AJ88_PATMI</name>
<dbReference type="GO" id="GO:0033596">
    <property type="term" value="C:TSC1-TSC2 complex"/>
    <property type="evidence" value="ECO:0007669"/>
    <property type="project" value="TreeGrafter"/>
</dbReference>
<dbReference type="GeneID" id="119734332"/>
<dbReference type="InterPro" id="IPR007483">
    <property type="entry name" value="Hamartin"/>
</dbReference>
<feature type="coiled-coil region" evidence="1">
    <location>
        <begin position="1024"/>
        <end position="1082"/>
    </location>
</feature>
<organism evidence="3 4">
    <name type="scientific">Patiria miniata</name>
    <name type="common">Bat star</name>
    <name type="synonym">Asterina miniata</name>
    <dbReference type="NCBI Taxonomy" id="46514"/>
    <lineage>
        <taxon>Eukaryota</taxon>
        <taxon>Metazoa</taxon>
        <taxon>Echinodermata</taxon>
        <taxon>Eleutherozoa</taxon>
        <taxon>Asterozoa</taxon>
        <taxon>Asteroidea</taxon>
        <taxon>Valvatacea</taxon>
        <taxon>Valvatida</taxon>
        <taxon>Asterinidae</taxon>
        <taxon>Patiria</taxon>
    </lineage>
</organism>
<feature type="coiled-coil region" evidence="1">
    <location>
        <begin position="891"/>
        <end position="985"/>
    </location>
</feature>
<dbReference type="EnsemblMetazoa" id="XM_038207775.1">
    <property type="protein sequence ID" value="XP_038063703.1"/>
    <property type="gene ID" value="LOC119734332"/>
</dbReference>
<feature type="region of interest" description="Disordered" evidence="2">
    <location>
        <begin position="323"/>
        <end position="441"/>
    </location>
</feature>
<feature type="compositionally biased region" description="Basic and acidic residues" evidence="2">
    <location>
        <begin position="1224"/>
        <end position="1236"/>
    </location>
</feature>
<dbReference type="GO" id="GO:0051726">
    <property type="term" value="P:regulation of cell cycle"/>
    <property type="evidence" value="ECO:0007669"/>
    <property type="project" value="TreeGrafter"/>
</dbReference>
<dbReference type="Proteomes" id="UP000887568">
    <property type="component" value="Unplaced"/>
</dbReference>
<feature type="compositionally biased region" description="Polar residues" evidence="2">
    <location>
        <begin position="1308"/>
        <end position="1358"/>
    </location>
</feature>
<dbReference type="PANTHER" id="PTHR15154">
    <property type="entry name" value="HAMARTIN"/>
    <property type="match status" value="1"/>
</dbReference>
<protein>
    <recommendedName>
        <fullName evidence="5">Hamartin</fullName>
    </recommendedName>
</protein>
<feature type="compositionally biased region" description="Basic and acidic residues" evidence="2">
    <location>
        <begin position="1202"/>
        <end position="1215"/>
    </location>
</feature>
<dbReference type="SUPFAM" id="SSF48371">
    <property type="entry name" value="ARM repeat"/>
    <property type="match status" value="1"/>
</dbReference>
<keyword evidence="4" id="KW-1185">Reference proteome</keyword>
<feature type="compositionally biased region" description="Low complexity" evidence="2">
    <location>
        <begin position="1259"/>
        <end position="1271"/>
    </location>
</feature>
<reference evidence="3" key="1">
    <citation type="submission" date="2022-11" db="UniProtKB">
        <authorList>
            <consortium name="EnsemblMetazoa"/>
        </authorList>
    </citation>
    <scope>IDENTIFICATION</scope>
</reference>
<dbReference type="OrthoDB" id="6022054at2759"/>
<dbReference type="PANTHER" id="PTHR15154:SF2">
    <property type="entry name" value="HAMARTIN"/>
    <property type="match status" value="1"/>
</dbReference>
<evidence type="ECO:0000313" key="3">
    <source>
        <dbReference type="EnsemblMetazoa" id="XP_038063703.1"/>
    </source>
</evidence>
<sequence length="1441" mass="158703">MSQQIQDPIELFHLLLSSDLHVIQEIKLLIQDSLNSVTAKDPGFLNTLLDFYIRTNSNNALELLAGVREPLDKPLMDRLNDTMKAGHKLQSLTLLSHVVRHQPSWLHKIVQAPLFASLLNCLKMDTDIPVIMCGLLTVTTLLPMIPSLVGPFLQHVFVIYSRLASWTIKKPGGIPDVYQLHIQVAVYALFHRLYGMYPWNFLQYLRSHYHNKSAEFEAAVLPMLERVRMHPSLITGSAQSEMERTRWRKMEVHDVLMECARVSLDTTESARDDSCSYTPAAVGYDPERRGSKGTLMGMIGHAIRTSSPIVDSQEPTHKPLIQWESDAKKRDPETQSLVSSQDGGISMFSPSVVCGLSTPPQSHPPSPQGSQLDISLTSSVHLHCTTPHLDTPTPLSTPRESPHTSAAARLSSRMSSMSSISDTSIHSRGSKSKTPRGKLPPIATQSAMALGRTVSAPVTPGYETKSLPTTPQKPLMQAKAASHEITKQRRFVWEDASLSDSLPSNGDLSLSGKQLAEQEVVEARSERAESSVSLKDLPEVIKDLNHAQERPTDVEAINEEVSSFTGSPLTICDFENSTGSGKNIPVQSKPTEITPEPDAEMDSTPVSSLSEQPTIINQGGLIHHVNGNTRPETVRTQSDPSATYRNATIKALVESESRQRTSSFGSKPVDNLSTDLFGVRKSQDVTVEPSTTYQGFMPILDSFESPISRQGAQSTTSETLSTPGPPFIQQAPLQMPYKHLFNMIVPTLQNLTPPGSMSRDHSPSVSSANTTGSGMYATPPPTSRVESALSSGTPTDGIGTVPLHSLYSPSQLLDRHLQLGNQTHDDRLTGLPLTSQESVDWTHFGGSPPVDEIKLLKGQLQLLHNQLLYERHKREVHAERNRRLLGKTHKAKALEESNSAMQKQHQLLETEVNHLKAAFKLLREENKQLAEANAGKDQTNNALVKKLQTENDHMRDANEELQKLLVHHKHEVDKVTKNLQAANAQCFTVQQELDNTRADIATNRHLKDEIARLNKELLLMGETNVKYQERVDGMRRDENRTEEREMSWVTLKKDLAASQEALKAKSVQLEAARARIAEMEAALTLKDVAMAEQKRFLENVKSLTKGKIEAMDGKYNALQKINQRLEAHILKLTKHLKEREKESTHGRRRPHPSAGSVISRSQSFTTSQTEVAHKGSRSESLDSGQLLRSDRGPRPHQKVPRRALDRSLSHDEAQKEIMPPLFAEESHQDSVIKTESDFSSASKAGTVLKETPPTTATVSGSHSSPRSSPMSDWEHLSGETMPEGGKPPKEPAEAIRVPVPVERAGTVDQDSQSQLNINSPPLVFSHTSPFQRVQQSPRLGTRHSSLSPSNKISINSPGRITVSSGPSSRSCPVSPRQFAGAFPAQAEEGEGSLQEGEEGDGSSSTPPAAVVDCVEPSMFYHGLAAMVHMEASIEEADLTKL</sequence>
<feature type="compositionally biased region" description="Low complexity" evidence="2">
    <location>
        <begin position="405"/>
        <end position="427"/>
    </location>
</feature>
<feature type="compositionally biased region" description="Polar residues" evidence="2">
    <location>
        <begin position="578"/>
        <end position="591"/>
    </location>
</feature>
<feature type="compositionally biased region" description="Acidic residues" evidence="2">
    <location>
        <begin position="1387"/>
        <end position="1400"/>
    </location>
</feature>
<dbReference type="Pfam" id="PF04388">
    <property type="entry name" value="Hamartin"/>
    <property type="match status" value="1"/>
</dbReference>
<accession>A0A914AJ88</accession>
<evidence type="ECO:0008006" key="5">
    <source>
        <dbReference type="Google" id="ProtNLM"/>
    </source>
</evidence>
<keyword evidence="1" id="KW-0175">Coiled coil</keyword>
<proteinExistence type="predicted"/>
<dbReference type="CTD" id="7248"/>
<feature type="region of interest" description="Disordered" evidence="2">
    <location>
        <begin position="1137"/>
        <end position="1409"/>
    </location>
</feature>
<feature type="region of interest" description="Disordered" evidence="2">
    <location>
        <begin position="753"/>
        <end position="797"/>
    </location>
</feature>
<evidence type="ECO:0000256" key="1">
    <source>
        <dbReference type="SAM" id="Coils"/>
    </source>
</evidence>
<evidence type="ECO:0000256" key="2">
    <source>
        <dbReference type="SAM" id="MobiDB-lite"/>
    </source>
</evidence>
<feature type="compositionally biased region" description="Polar residues" evidence="2">
    <location>
        <begin position="334"/>
        <end position="343"/>
    </location>
</feature>
<feature type="compositionally biased region" description="Polar residues" evidence="2">
    <location>
        <begin position="1156"/>
        <end position="1170"/>
    </location>
</feature>
<evidence type="ECO:0000313" key="4">
    <source>
        <dbReference type="Proteomes" id="UP000887568"/>
    </source>
</evidence>